<dbReference type="VEuPathDB" id="FungiDB:AeMF1_012780"/>
<dbReference type="Gene3D" id="3.40.50.11500">
    <property type="match status" value="1"/>
</dbReference>
<evidence type="ECO:0000259" key="3">
    <source>
        <dbReference type="PROSITE" id="PS50211"/>
    </source>
</evidence>
<gene>
    <name evidence="4" type="ORF">Ae201684_003885</name>
</gene>
<evidence type="ECO:0008006" key="6">
    <source>
        <dbReference type="Google" id="ProtNLM"/>
    </source>
</evidence>
<proteinExistence type="predicted"/>
<dbReference type="InterPro" id="IPR043153">
    <property type="entry name" value="DENN_C"/>
</dbReference>
<evidence type="ECO:0000256" key="1">
    <source>
        <dbReference type="SAM" id="MobiDB-lite"/>
    </source>
</evidence>
<protein>
    <recommendedName>
        <fullName evidence="6">UDENN domain-containing protein</fullName>
    </recommendedName>
</protein>
<dbReference type="PROSITE" id="PS50106">
    <property type="entry name" value="PDZ"/>
    <property type="match status" value="1"/>
</dbReference>
<sequence length="874" mass="97010">MSQTTPCDCASKWQARWEEAVKAKEYALYEANEWKRKFLAEQDRRRELSKALLYFVKQDKQQTTPANTEAMIKKVTAMLSDTSDTTALLTPTLPSFDLDYDDDDESADEESGSFVAKPKGKQPFRRPVNLNLDNAVYESRPARSNTIDAGRSVHSPRSHKDFDYPHLLLRPFLTDKSLWHVSPHSRRLHDLVQGMTFFQTKRDRIFEHFLVAGLLSSTGLEPAASATVHEDDAALASWKPKVLFQYPPSSVYPLNEQAVSSFCFPVGVPAFSCSAKDAARLKGCLVSQWMPDASSTIRQLLDPLHAQTYTFRLTGSKGEALYGFCAAVLMDIEEPAILLEKGSDDAATADSAADVRPATPAGKPSNSKFHSLAGILASPQTGATLDKDAFKSTITPRCYCFTSKYPLYKLHFQLLRLVLETDLKTRQQARHCHSVHTHEFEVTMVDAALGISFHEREDIGHYAQPRDRDHQVKLLNAIASPPPPSPSNSIVVTENTSADEISKPPTPATRHVRSRSWGGGADRSPVKRASLGKAPLTCAIVHTLTAAAAEAGIASGDILTAINGFPVDDMGFPDIMHLLETSKRPIHLRFKRLFHKNSTPVEPTTGPMYGSAVLDLLRRFRSMKVSEPGAWSTVKLPHADLKYQFPTGRTDDWTVGVLLRVMDAASIVQVLSCLLLEKQVAIVSESTAKLSVVNTALLALLRPFQWQSTFIPVLPSNLLDFLHSPVPFLVGVHPPLSTDEWPDVCFADLDAGTVECAQILAFPRMLELTRVLKDHSVQFAQVPSRPGQPWYEVTEHESQLLTQILSRSESILASMCSDVTKLSLSPQADKTAYDVLQEEFVKTIELSEHPAFMTEFAQTQLFCQYCELVLDFVM</sequence>
<dbReference type="Pfam" id="PF02141">
    <property type="entry name" value="DENN"/>
    <property type="match status" value="1"/>
</dbReference>
<dbReference type="AlphaFoldDB" id="A0A6G0XKJ7"/>
<reference evidence="4 5" key="1">
    <citation type="submission" date="2019-07" db="EMBL/GenBank/DDBJ databases">
        <title>Genomics analysis of Aphanomyces spp. identifies a new class of oomycete effector associated with host adaptation.</title>
        <authorList>
            <person name="Gaulin E."/>
        </authorList>
    </citation>
    <scope>NUCLEOTIDE SEQUENCE [LARGE SCALE GENOMIC DNA]</scope>
    <source>
        <strain evidence="4 5">ATCC 201684</strain>
    </source>
</reference>
<dbReference type="SMART" id="SM00799">
    <property type="entry name" value="DENN"/>
    <property type="match status" value="1"/>
</dbReference>
<dbReference type="Pfam" id="PF03456">
    <property type="entry name" value="uDENN"/>
    <property type="match status" value="1"/>
</dbReference>
<dbReference type="SUPFAM" id="SSF50156">
    <property type="entry name" value="PDZ domain-like"/>
    <property type="match status" value="1"/>
</dbReference>
<dbReference type="InterPro" id="IPR005113">
    <property type="entry name" value="uDENN_dom"/>
</dbReference>
<organism evidence="4 5">
    <name type="scientific">Aphanomyces euteiches</name>
    <dbReference type="NCBI Taxonomy" id="100861"/>
    <lineage>
        <taxon>Eukaryota</taxon>
        <taxon>Sar</taxon>
        <taxon>Stramenopiles</taxon>
        <taxon>Oomycota</taxon>
        <taxon>Saprolegniomycetes</taxon>
        <taxon>Saprolegniales</taxon>
        <taxon>Verrucalvaceae</taxon>
        <taxon>Aphanomyces</taxon>
    </lineage>
</organism>
<feature type="region of interest" description="Disordered" evidence="1">
    <location>
        <begin position="497"/>
        <end position="526"/>
    </location>
</feature>
<dbReference type="SMART" id="SM00800">
    <property type="entry name" value="uDENN"/>
    <property type="match status" value="1"/>
</dbReference>
<accession>A0A6G0XKJ7</accession>
<dbReference type="InterPro" id="IPR001194">
    <property type="entry name" value="cDENN_dom"/>
</dbReference>
<feature type="domain" description="UDENN" evidence="3">
    <location>
        <begin position="221"/>
        <end position="874"/>
    </location>
</feature>
<name>A0A6G0XKJ7_9STRA</name>
<feature type="compositionally biased region" description="Acidic residues" evidence="1">
    <location>
        <begin position="100"/>
        <end position="111"/>
    </location>
</feature>
<evidence type="ECO:0000313" key="4">
    <source>
        <dbReference type="EMBL" id="KAF0740754.1"/>
    </source>
</evidence>
<keyword evidence="5" id="KW-1185">Reference proteome</keyword>
<dbReference type="PROSITE" id="PS50211">
    <property type="entry name" value="DENN"/>
    <property type="match status" value="1"/>
</dbReference>
<dbReference type="PANTHER" id="PTHR15288:SF0">
    <property type="entry name" value="UDENN DOMAIN-CONTAINING PROTEIN"/>
    <property type="match status" value="1"/>
</dbReference>
<dbReference type="InterPro" id="IPR051942">
    <property type="entry name" value="DENN_domain_containing_2"/>
</dbReference>
<dbReference type="Gene3D" id="2.30.42.10">
    <property type="match status" value="1"/>
</dbReference>
<dbReference type="InterPro" id="IPR037516">
    <property type="entry name" value="Tripartite_DENN"/>
</dbReference>
<dbReference type="Gene3D" id="3.30.450.200">
    <property type="match status" value="1"/>
</dbReference>
<dbReference type="Proteomes" id="UP000481153">
    <property type="component" value="Unassembled WGS sequence"/>
</dbReference>
<dbReference type="InterPro" id="IPR001478">
    <property type="entry name" value="PDZ"/>
</dbReference>
<dbReference type="PANTHER" id="PTHR15288">
    <property type="entry name" value="DENN DOMAIN-CONTAINING PROTEIN 2"/>
    <property type="match status" value="1"/>
</dbReference>
<dbReference type="InterPro" id="IPR036034">
    <property type="entry name" value="PDZ_sf"/>
</dbReference>
<evidence type="ECO:0000313" key="5">
    <source>
        <dbReference type="Proteomes" id="UP000481153"/>
    </source>
</evidence>
<feature type="region of interest" description="Disordered" evidence="1">
    <location>
        <begin position="100"/>
        <end position="120"/>
    </location>
</feature>
<evidence type="ECO:0000259" key="2">
    <source>
        <dbReference type="PROSITE" id="PS50106"/>
    </source>
</evidence>
<dbReference type="EMBL" id="VJMJ01000045">
    <property type="protein sequence ID" value="KAF0740754.1"/>
    <property type="molecule type" value="Genomic_DNA"/>
</dbReference>
<feature type="domain" description="PDZ" evidence="2">
    <location>
        <begin position="545"/>
        <end position="594"/>
    </location>
</feature>
<comment type="caution">
    <text evidence="4">The sequence shown here is derived from an EMBL/GenBank/DDBJ whole genome shotgun (WGS) entry which is preliminary data.</text>
</comment>